<evidence type="ECO:0000256" key="1">
    <source>
        <dbReference type="ARBA" id="ARBA00004752"/>
    </source>
</evidence>
<feature type="active site" description="Proton donor/acceptor" evidence="7">
    <location>
        <position position="143"/>
    </location>
</feature>
<evidence type="ECO:0000256" key="5">
    <source>
        <dbReference type="ARBA" id="ARBA00022984"/>
    </source>
</evidence>
<gene>
    <name evidence="9" type="ORF">ISM_02245</name>
</gene>
<protein>
    <recommendedName>
        <fullName evidence="8">L,D-TPase catalytic domain-containing protein</fullName>
    </recommendedName>
</protein>
<sequence>MTRNDVISENMTDYTVSPDDMVLTARGLRFQGRLYPCTIGRGGLSRTKREGDGATPVGIHHVVGMFYRADRMPRPAHWAEPTGLRDLWSDDSRAPEYNQLVRAPYAASHETMRRADPLYDLVMITDWNYPEAEPERGSCIFIHRWRRKGFPTAGCLGLRPDHLLQIAGRIEPGARFVVPPIAPLLRD</sequence>
<dbReference type="GO" id="GO:0016740">
    <property type="term" value="F:transferase activity"/>
    <property type="evidence" value="ECO:0007669"/>
    <property type="project" value="UniProtKB-KW"/>
</dbReference>
<dbReference type="Proteomes" id="UP000005954">
    <property type="component" value="Unassembled WGS sequence"/>
</dbReference>
<dbReference type="GO" id="GO:0008360">
    <property type="term" value="P:regulation of cell shape"/>
    <property type="evidence" value="ECO:0007669"/>
    <property type="project" value="UniProtKB-UniRule"/>
</dbReference>
<dbReference type="Pfam" id="PF03734">
    <property type="entry name" value="YkuD"/>
    <property type="match status" value="1"/>
</dbReference>
<evidence type="ECO:0000256" key="3">
    <source>
        <dbReference type="ARBA" id="ARBA00022679"/>
    </source>
</evidence>
<keyword evidence="5 7" id="KW-0573">Peptidoglycan synthesis</keyword>
<evidence type="ECO:0000256" key="7">
    <source>
        <dbReference type="PROSITE-ProRule" id="PRU01373"/>
    </source>
</evidence>
<dbReference type="InterPro" id="IPR005490">
    <property type="entry name" value="LD_TPept_cat_dom"/>
</dbReference>
<comment type="similarity">
    <text evidence="2">Belongs to the YkuD family.</text>
</comment>
<dbReference type="AlphaFoldDB" id="A3SI91"/>
<feature type="domain" description="L,D-TPase catalytic" evidence="8">
    <location>
        <begin position="10"/>
        <end position="179"/>
    </location>
</feature>
<dbReference type="UniPathway" id="UPA00219"/>
<keyword evidence="4 7" id="KW-0133">Cell shape</keyword>
<dbReference type="InterPro" id="IPR038063">
    <property type="entry name" value="Transpep_catalytic_dom"/>
</dbReference>
<dbReference type="EMBL" id="AALY01000001">
    <property type="protein sequence ID" value="EAP77072.1"/>
    <property type="molecule type" value="Genomic_DNA"/>
</dbReference>
<comment type="pathway">
    <text evidence="1 7">Cell wall biogenesis; peptidoglycan biosynthesis.</text>
</comment>
<dbReference type="CDD" id="cd16913">
    <property type="entry name" value="YkuD_like"/>
    <property type="match status" value="1"/>
</dbReference>
<dbReference type="GO" id="GO:0004180">
    <property type="term" value="F:carboxypeptidase activity"/>
    <property type="evidence" value="ECO:0007669"/>
    <property type="project" value="UniProtKB-ARBA"/>
</dbReference>
<comment type="caution">
    <text evidence="9">The sequence shown here is derived from an EMBL/GenBank/DDBJ whole genome shotgun (WGS) entry which is preliminary data.</text>
</comment>
<dbReference type="SUPFAM" id="SSF141523">
    <property type="entry name" value="L,D-transpeptidase catalytic domain-like"/>
    <property type="match status" value="1"/>
</dbReference>
<proteinExistence type="inferred from homology"/>
<dbReference type="HOGENOM" id="CLU_105370_0_0_5"/>
<dbReference type="eggNOG" id="COG3786">
    <property type="taxonomic scope" value="Bacteria"/>
</dbReference>
<evidence type="ECO:0000313" key="9">
    <source>
        <dbReference type="EMBL" id="EAP77072.1"/>
    </source>
</evidence>
<evidence type="ECO:0000256" key="4">
    <source>
        <dbReference type="ARBA" id="ARBA00022960"/>
    </source>
</evidence>
<dbReference type="STRING" id="89187.ISM_02245"/>
<evidence type="ECO:0000256" key="6">
    <source>
        <dbReference type="ARBA" id="ARBA00023316"/>
    </source>
</evidence>
<dbReference type="GO" id="GO:0071555">
    <property type="term" value="P:cell wall organization"/>
    <property type="evidence" value="ECO:0007669"/>
    <property type="project" value="UniProtKB-UniRule"/>
</dbReference>
<dbReference type="GO" id="GO:0009252">
    <property type="term" value="P:peptidoglycan biosynthetic process"/>
    <property type="evidence" value="ECO:0007669"/>
    <property type="project" value="UniProtKB-UniPathway"/>
</dbReference>
<evidence type="ECO:0000256" key="2">
    <source>
        <dbReference type="ARBA" id="ARBA00005992"/>
    </source>
</evidence>
<evidence type="ECO:0000313" key="10">
    <source>
        <dbReference type="Proteomes" id="UP000005954"/>
    </source>
</evidence>
<dbReference type="PANTHER" id="PTHR38589">
    <property type="entry name" value="BLR0621 PROTEIN"/>
    <property type="match status" value="1"/>
</dbReference>
<keyword evidence="10" id="KW-1185">Reference proteome</keyword>
<keyword evidence="6 7" id="KW-0961">Cell wall biogenesis/degradation</keyword>
<dbReference type="PANTHER" id="PTHR38589:SF1">
    <property type="entry name" value="BLR0621 PROTEIN"/>
    <property type="match status" value="1"/>
</dbReference>
<reference evidence="9 10" key="1">
    <citation type="submission" date="2005-12" db="EMBL/GenBank/DDBJ databases">
        <authorList>
            <person name="Moran M.A."/>
            <person name="Ferriera S."/>
            <person name="Johnson J."/>
            <person name="Kravitz S."/>
            <person name="Halpern A."/>
            <person name="Remington K."/>
            <person name="Beeson K."/>
            <person name="Tran B."/>
            <person name="Rogers Y.-H."/>
            <person name="Friedman R."/>
            <person name="Venter J.C."/>
        </authorList>
    </citation>
    <scope>NUCLEOTIDE SEQUENCE [LARGE SCALE GENOMIC DNA]</scope>
    <source>
        <strain evidence="10">ATCC BAA-591 / DSM 15170 / ISM</strain>
    </source>
</reference>
<dbReference type="PROSITE" id="PS52029">
    <property type="entry name" value="LD_TPASE"/>
    <property type="match status" value="1"/>
</dbReference>
<organism evidence="9 10">
    <name type="scientific">Roseovarius nubinhibens (strain ATCC BAA-591 / DSM 15170 / ISM)</name>
    <dbReference type="NCBI Taxonomy" id="89187"/>
    <lineage>
        <taxon>Bacteria</taxon>
        <taxon>Pseudomonadati</taxon>
        <taxon>Pseudomonadota</taxon>
        <taxon>Alphaproteobacteria</taxon>
        <taxon>Rhodobacterales</taxon>
        <taxon>Roseobacteraceae</taxon>
        <taxon>Roseovarius</taxon>
    </lineage>
</organism>
<keyword evidence="3" id="KW-0808">Transferase</keyword>
<name>A3SI91_ROSNI</name>
<evidence type="ECO:0000259" key="8">
    <source>
        <dbReference type="PROSITE" id="PS52029"/>
    </source>
</evidence>
<feature type="active site" description="Nucleophile" evidence="7">
    <location>
        <position position="155"/>
    </location>
</feature>
<accession>A3SI91</accession>